<evidence type="ECO:0000259" key="1">
    <source>
        <dbReference type="Pfam" id="PF09664"/>
    </source>
</evidence>
<dbReference type="InterPro" id="IPR024465">
    <property type="entry name" value="DUF2399"/>
</dbReference>
<organism evidence="3 4">
    <name type="scientific">Actinoplanes sichuanensis</name>
    <dbReference type="NCBI Taxonomy" id="512349"/>
    <lineage>
        <taxon>Bacteria</taxon>
        <taxon>Bacillati</taxon>
        <taxon>Actinomycetota</taxon>
        <taxon>Actinomycetes</taxon>
        <taxon>Micromonosporales</taxon>
        <taxon>Micromonosporaceae</taxon>
        <taxon>Actinoplanes</taxon>
    </lineage>
</organism>
<accession>A0ABW4A131</accession>
<reference evidence="4" key="1">
    <citation type="journal article" date="2019" name="Int. J. Syst. Evol. Microbiol.">
        <title>The Global Catalogue of Microorganisms (GCM) 10K type strain sequencing project: providing services to taxonomists for standard genome sequencing and annotation.</title>
        <authorList>
            <consortium name="The Broad Institute Genomics Platform"/>
            <consortium name="The Broad Institute Genome Sequencing Center for Infectious Disease"/>
            <person name="Wu L."/>
            <person name="Ma J."/>
        </authorList>
    </citation>
    <scope>NUCLEOTIDE SEQUENCE [LARGE SCALE GENOMIC DNA]</scope>
    <source>
        <strain evidence="4">CCM 7526</strain>
    </source>
</reference>
<gene>
    <name evidence="3" type="ORF">ACFQ5G_03490</name>
</gene>
<dbReference type="RefSeq" id="WP_378078186.1">
    <property type="nucleotide sequence ID" value="NZ_JBHTMK010000005.1"/>
</dbReference>
<sequence length="394" mass="42849">MPNNFRYLIDDPDLTPLWQAVHARLCTGEPSAAIATVTVKNLSRTGVAALRTWLDTTPQRRRRTAVIVNGENTTVPLRELLQVLQIENHLLREIAEQATGHPVVDRALDNRMMRTRRNELRNHIAQQLPTLPLLTARLAAQPLADDDTDVYKTVAALAVILARIPAKPPIPLPKLAHDATGNPHFFDLNTPGGNRLVAAVAELTGRPEPTRPDLIRDMLADVGILADRLTATVLLHNVDAVGDGPIDRRLRDSTYPVALTLLDLILTPPKLSTAALTVVENPSVLEIAMLRRSHLQLACTSGQLRAVDHVLFQLANRCLTPLRYAGDLDGSGIQIAATVAGLYGAELIAMDPEIIDAAKRDSLAEGDPRSGAATAMPVVYQEHDAVLHRIFGSP</sequence>
<keyword evidence="4" id="KW-1185">Reference proteome</keyword>
<comment type="caution">
    <text evidence="3">The sequence shown here is derived from an EMBL/GenBank/DDBJ whole genome shotgun (WGS) entry which is preliminary data.</text>
</comment>
<proteinExistence type="predicted"/>
<dbReference type="InterPro" id="IPR024466">
    <property type="entry name" value="CHP02679_N"/>
</dbReference>
<evidence type="ECO:0000259" key="2">
    <source>
        <dbReference type="Pfam" id="PF11796"/>
    </source>
</evidence>
<dbReference type="EMBL" id="JBHTMK010000005">
    <property type="protein sequence ID" value="MFD1364405.1"/>
    <property type="molecule type" value="Genomic_DNA"/>
</dbReference>
<feature type="domain" description="DUF2399" evidence="1">
    <location>
        <begin position="270"/>
        <end position="360"/>
    </location>
</feature>
<feature type="domain" description="Conserved hypothetical protein CHP02679 N terminus" evidence="2">
    <location>
        <begin position="38"/>
        <end position="238"/>
    </location>
</feature>
<dbReference type="Pfam" id="PF11796">
    <property type="entry name" value="DUF3323"/>
    <property type="match status" value="1"/>
</dbReference>
<name>A0ABW4A131_9ACTN</name>
<dbReference type="Pfam" id="PF09664">
    <property type="entry name" value="DUF2399"/>
    <property type="match status" value="1"/>
</dbReference>
<dbReference type="Proteomes" id="UP001597183">
    <property type="component" value="Unassembled WGS sequence"/>
</dbReference>
<protein>
    <submittedName>
        <fullName evidence="3">TIGR02679 domain-containing protein</fullName>
    </submittedName>
</protein>
<evidence type="ECO:0000313" key="3">
    <source>
        <dbReference type="EMBL" id="MFD1364405.1"/>
    </source>
</evidence>
<evidence type="ECO:0000313" key="4">
    <source>
        <dbReference type="Proteomes" id="UP001597183"/>
    </source>
</evidence>